<protein>
    <recommendedName>
        <fullName evidence="3">Cupin 2 conserved barrel domain-containing protein</fullName>
    </recommendedName>
</protein>
<dbReference type="EMBL" id="VUYU01000021">
    <property type="protein sequence ID" value="NHZ36782.1"/>
    <property type="molecule type" value="Genomic_DNA"/>
</dbReference>
<reference evidence="1 2" key="1">
    <citation type="submission" date="2019-09" db="EMBL/GenBank/DDBJ databases">
        <title>Taxonomy of Antarctic Massilia spp.: description of Massilia rubra sp. nov., Massilia aquatica sp. nov., Massilia mucilaginosa sp. nov., Massilia frigida sp. nov. isolated from streams, lakes and regoliths.</title>
        <authorList>
            <person name="Holochova P."/>
            <person name="Sedlacek I."/>
            <person name="Kralova S."/>
            <person name="Maslanova I."/>
            <person name="Busse H.-J."/>
            <person name="Stankova E."/>
            <person name="Vrbovska V."/>
            <person name="Kovarovic V."/>
            <person name="Bartak M."/>
            <person name="Svec P."/>
            <person name="Pantucek R."/>
        </authorList>
    </citation>
    <scope>NUCLEOTIDE SEQUENCE [LARGE SCALE GENOMIC DNA]</scope>
    <source>
        <strain evidence="1 2">CCM 8692</strain>
    </source>
</reference>
<dbReference type="Gene3D" id="2.60.120.10">
    <property type="entry name" value="Jelly Rolls"/>
    <property type="match status" value="1"/>
</dbReference>
<comment type="caution">
    <text evidence="1">The sequence shown here is derived from an EMBL/GenBank/DDBJ whole genome shotgun (WGS) entry which is preliminary data.</text>
</comment>
<dbReference type="InterPro" id="IPR014710">
    <property type="entry name" value="RmlC-like_jellyroll"/>
</dbReference>
<sequence length="131" mass="14963">MTYQTLKGVLDRPPIIETLFENEIIKIDRVTVRGQITPPDIFPEEPSHEFIQLIKGHMVLEYKAAEGERKKMSLRPGDFAMKDPKESTRADFTATDEDTVYLKISHVGGKKSRYKLFTGAVGRDEAHRSKK</sequence>
<organism evidence="1 2">
    <name type="scientific">Massilia rubra</name>
    <dbReference type="NCBI Taxonomy" id="2607910"/>
    <lineage>
        <taxon>Bacteria</taxon>
        <taxon>Pseudomonadati</taxon>
        <taxon>Pseudomonadota</taxon>
        <taxon>Betaproteobacteria</taxon>
        <taxon>Burkholderiales</taxon>
        <taxon>Oxalobacteraceae</taxon>
        <taxon>Telluria group</taxon>
        <taxon>Massilia</taxon>
    </lineage>
</organism>
<dbReference type="RefSeq" id="WP_167229042.1">
    <property type="nucleotide sequence ID" value="NZ_VUYU01000021.1"/>
</dbReference>
<keyword evidence="2" id="KW-1185">Reference proteome</keyword>
<proteinExistence type="predicted"/>
<accession>A0ABX0LXC3</accession>
<dbReference type="Proteomes" id="UP000785613">
    <property type="component" value="Unassembled WGS sequence"/>
</dbReference>
<evidence type="ECO:0000313" key="2">
    <source>
        <dbReference type="Proteomes" id="UP000785613"/>
    </source>
</evidence>
<evidence type="ECO:0000313" key="1">
    <source>
        <dbReference type="EMBL" id="NHZ36782.1"/>
    </source>
</evidence>
<evidence type="ECO:0008006" key="3">
    <source>
        <dbReference type="Google" id="ProtNLM"/>
    </source>
</evidence>
<gene>
    <name evidence="1" type="ORF">F0185_24765</name>
</gene>
<name>A0ABX0LXC3_9BURK</name>